<dbReference type="Gene3D" id="3.40.190.10">
    <property type="entry name" value="Periplasmic binding protein-like II"/>
    <property type="match status" value="2"/>
</dbReference>
<keyword evidence="3" id="KW-0732">Signal</keyword>
<protein>
    <recommendedName>
        <fullName evidence="6">Periplasmic binding protein-like II</fullName>
    </recommendedName>
</protein>
<dbReference type="EMBL" id="BNCO01000025">
    <property type="protein sequence ID" value="GIL56796.1"/>
    <property type="molecule type" value="Genomic_DNA"/>
</dbReference>
<reference evidence="4" key="1">
    <citation type="journal article" date="2021" name="Proc. Natl. Acad. Sci. U.S.A.">
        <title>Three genomes in the algal genus Volvox reveal the fate of a haploid sex-determining region after a transition to homothallism.</title>
        <authorList>
            <person name="Yamamoto K."/>
            <person name="Hamaji T."/>
            <person name="Kawai-Toyooka H."/>
            <person name="Matsuzaki R."/>
            <person name="Takahashi F."/>
            <person name="Nishimura Y."/>
            <person name="Kawachi M."/>
            <person name="Noguchi H."/>
            <person name="Minakuchi Y."/>
            <person name="Umen J.G."/>
            <person name="Toyoda A."/>
            <person name="Nozaki H."/>
        </authorList>
    </citation>
    <scope>NUCLEOTIDE SEQUENCE</scope>
    <source>
        <strain evidence="4">NIES-3780</strain>
    </source>
</reference>
<feature type="compositionally biased region" description="Basic and acidic residues" evidence="1">
    <location>
        <begin position="700"/>
        <end position="712"/>
    </location>
</feature>
<name>A0A8J4B9B0_9CHLO</name>
<organism evidence="4 5">
    <name type="scientific">Volvox africanus</name>
    <dbReference type="NCBI Taxonomy" id="51714"/>
    <lineage>
        <taxon>Eukaryota</taxon>
        <taxon>Viridiplantae</taxon>
        <taxon>Chlorophyta</taxon>
        <taxon>core chlorophytes</taxon>
        <taxon>Chlorophyceae</taxon>
        <taxon>CS clade</taxon>
        <taxon>Chlamydomonadales</taxon>
        <taxon>Volvocaceae</taxon>
        <taxon>Volvox</taxon>
    </lineage>
</organism>
<dbReference type="AlphaFoldDB" id="A0A8J4B9B0"/>
<sequence>MRLRAFLLTTVALTVASLARGSFRELEETSEYTNASFDGELAKDCILAGGRTSCVNLAKVINECGSDFANTSYTVHFLLGPMYGTDALLKDTLPALLGETTAHWYVQNRSQWDTSLLELARSRNATYDGLVLDPAIVPEMVASGALMDLEPFLVTDQWAGHWPGILSVLRWQVSMAQNVIIPLGAAAIVLHYRADVLGSHSLPVPRTWEQLLLAVHAVHGRPAGPAAPEDPGFYGFCSMPSPGCHASSYELLALWASFIQTHGYEQGAFFDPGTFTPLIDNDGMRAALLYYRQLASYAPPHYLASISNCSSMYGTAESLYEAGMCAFQLAPQPSYKRNAILSPSAAVRRFSRVTWLPGATSVLDRPTGRLMPCNTVICPFGETVRLWPGEGAVGAAVLSGDSGAAAAAVAMQATAQPSSSYILANIAPVLGLSPLALGINNFTSLRLKAHSLRWLRRVTDPEMMWKLVVSPSTPLAPFRYEHFAASNLHYWTDAGYGEAEVNDYLALSYGVLTHGNLLSYPTALQRILQYRTALYNASYNATATRQSVEAIMKEMAAALATSFGPTAYGYGTLRLQYLISIGRYDLLAVPPPPPPPSPPEVRYIVGHEIRSRDVTPQSATAAVAGAIGSMAAAALLALAAFLYKRLMVERGWGRSKDPGVGRETTLVVTVSRRRQRGACGSRDWLAKTLAGGRRHGQGSHKADHCSLESRSRERHGLVDPAFHGGEGGEGSAAESVERREFGGRIPRTLRHAGLGDALALLLYCADSLIIVAQFLVFLDEEGGCGFRWLRGGWRIGKTWY</sequence>
<evidence type="ECO:0000313" key="4">
    <source>
        <dbReference type="EMBL" id="GIL56796.1"/>
    </source>
</evidence>
<proteinExistence type="predicted"/>
<evidence type="ECO:0000256" key="3">
    <source>
        <dbReference type="SAM" id="SignalP"/>
    </source>
</evidence>
<gene>
    <name evidence="4" type="ORF">Vafri_12099</name>
</gene>
<feature type="signal peptide" evidence="3">
    <location>
        <begin position="1"/>
        <end position="21"/>
    </location>
</feature>
<dbReference type="PANTHER" id="PTHR43649">
    <property type="entry name" value="ARABINOSE-BINDING PROTEIN-RELATED"/>
    <property type="match status" value="1"/>
</dbReference>
<evidence type="ECO:0000313" key="5">
    <source>
        <dbReference type="Proteomes" id="UP000747399"/>
    </source>
</evidence>
<feature type="transmembrane region" description="Helical" evidence="2">
    <location>
        <begin position="757"/>
        <end position="778"/>
    </location>
</feature>
<evidence type="ECO:0008006" key="6">
    <source>
        <dbReference type="Google" id="ProtNLM"/>
    </source>
</evidence>
<keyword evidence="5" id="KW-1185">Reference proteome</keyword>
<keyword evidence="2" id="KW-0812">Transmembrane</keyword>
<comment type="caution">
    <text evidence="4">The sequence shown here is derived from an EMBL/GenBank/DDBJ whole genome shotgun (WGS) entry which is preliminary data.</text>
</comment>
<dbReference type="SUPFAM" id="SSF53850">
    <property type="entry name" value="Periplasmic binding protein-like II"/>
    <property type="match status" value="1"/>
</dbReference>
<accession>A0A8J4B9B0</accession>
<keyword evidence="2" id="KW-1133">Transmembrane helix</keyword>
<dbReference type="InterPro" id="IPR050490">
    <property type="entry name" value="Bact_solute-bd_prot1"/>
</dbReference>
<feature type="transmembrane region" description="Helical" evidence="2">
    <location>
        <begin position="619"/>
        <end position="643"/>
    </location>
</feature>
<dbReference type="Proteomes" id="UP000747399">
    <property type="component" value="Unassembled WGS sequence"/>
</dbReference>
<feature type="region of interest" description="Disordered" evidence="1">
    <location>
        <begin position="690"/>
        <end position="712"/>
    </location>
</feature>
<dbReference type="PANTHER" id="PTHR43649:SF12">
    <property type="entry name" value="DIACETYLCHITOBIOSE BINDING PROTEIN DASA"/>
    <property type="match status" value="1"/>
</dbReference>
<evidence type="ECO:0000256" key="1">
    <source>
        <dbReference type="SAM" id="MobiDB-lite"/>
    </source>
</evidence>
<feature type="chain" id="PRO_5035179995" description="Periplasmic binding protein-like II" evidence="3">
    <location>
        <begin position="22"/>
        <end position="800"/>
    </location>
</feature>
<keyword evidence="2" id="KW-0472">Membrane</keyword>
<evidence type="ECO:0000256" key="2">
    <source>
        <dbReference type="SAM" id="Phobius"/>
    </source>
</evidence>